<organism evidence="2 3">
    <name type="scientific">Haematococcus lacustris</name>
    <name type="common">Green alga</name>
    <name type="synonym">Haematococcus pluvialis</name>
    <dbReference type="NCBI Taxonomy" id="44745"/>
    <lineage>
        <taxon>Eukaryota</taxon>
        <taxon>Viridiplantae</taxon>
        <taxon>Chlorophyta</taxon>
        <taxon>core chlorophytes</taxon>
        <taxon>Chlorophyceae</taxon>
        <taxon>CS clade</taxon>
        <taxon>Chlamydomonadales</taxon>
        <taxon>Haematococcaceae</taxon>
        <taxon>Haematococcus</taxon>
    </lineage>
</organism>
<keyword evidence="1" id="KW-0472">Membrane</keyword>
<feature type="non-terminal residue" evidence="2">
    <location>
        <position position="1"/>
    </location>
</feature>
<evidence type="ECO:0000313" key="3">
    <source>
        <dbReference type="Proteomes" id="UP000485058"/>
    </source>
</evidence>
<keyword evidence="3" id="KW-1185">Reference proteome</keyword>
<dbReference type="EMBL" id="BLLF01007677">
    <property type="protein sequence ID" value="GFH33062.1"/>
    <property type="molecule type" value="Genomic_DNA"/>
</dbReference>
<dbReference type="Proteomes" id="UP000485058">
    <property type="component" value="Unassembled WGS sequence"/>
</dbReference>
<proteinExistence type="predicted"/>
<protein>
    <submittedName>
        <fullName evidence="2">Uncharacterized protein</fullName>
    </submittedName>
</protein>
<accession>A0A6A0AJW1</accession>
<keyword evidence="1" id="KW-0812">Transmembrane</keyword>
<gene>
    <name evidence="2" type="ORF">HaLaN_32375</name>
</gene>
<keyword evidence="1" id="KW-1133">Transmembrane helix</keyword>
<sequence>METEVLSGEAPAENTESEQTEHAILVYTLLAAYAVLASTCYGWKQWKQYRLKTSKALSPSSCSPPPLTRLANLGLDTPVSRNYTDIPAPPFSLDQEVMTTRRRSCATHTPSRPAGLHTLNTMETQGQLHDNLQQGWDPALLQSCAHHKEAVSSLQGLQE</sequence>
<dbReference type="AlphaFoldDB" id="A0A6A0AJW1"/>
<name>A0A6A0AJW1_HAELA</name>
<feature type="transmembrane region" description="Helical" evidence="1">
    <location>
        <begin position="24"/>
        <end position="43"/>
    </location>
</feature>
<evidence type="ECO:0000256" key="1">
    <source>
        <dbReference type="SAM" id="Phobius"/>
    </source>
</evidence>
<reference evidence="2 3" key="1">
    <citation type="submission" date="2020-02" db="EMBL/GenBank/DDBJ databases">
        <title>Draft genome sequence of Haematococcus lacustris strain NIES-144.</title>
        <authorList>
            <person name="Morimoto D."/>
            <person name="Nakagawa S."/>
            <person name="Yoshida T."/>
            <person name="Sawayama S."/>
        </authorList>
    </citation>
    <scope>NUCLEOTIDE SEQUENCE [LARGE SCALE GENOMIC DNA]</scope>
    <source>
        <strain evidence="2 3">NIES-144</strain>
    </source>
</reference>
<comment type="caution">
    <text evidence="2">The sequence shown here is derived from an EMBL/GenBank/DDBJ whole genome shotgun (WGS) entry which is preliminary data.</text>
</comment>
<evidence type="ECO:0000313" key="2">
    <source>
        <dbReference type="EMBL" id="GFH33062.1"/>
    </source>
</evidence>
<feature type="non-terminal residue" evidence="2">
    <location>
        <position position="159"/>
    </location>
</feature>